<proteinExistence type="predicted"/>
<dbReference type="GO" id="GO:0016491">
    <property type="term" value="F:oxidoreductase activity"/>
    <property type="evidence" value="ECO:0007669"/>
    <property type="project" value="InterPro"/>
</dbReference>
<evidence type="ECO:0000313" key="2">
    <source>
        <dbReference type="EMBL" id="OCA77122.1"/>
    </source>
</evidence>
<dbReference type="PROSITE" id="PS51352">
    <property type="entry name" value="THIOREDOXIN_2"/>
    <property type="match status" value="1"/>
</dbReference>
<feature type="domain" description="Thioredoxin" evidence="1">
    <location>
        <begin position="337"/>
        <end position="479"/>
    </location>
</feature>
<dbReference type="InterPro" id="IPR036249">
    <property type="entry name" value="Thioredoxin-like_sf"/>
</dbReference>
<dbReference type="InterPro" id="IPR013766">
    <property type="entry name" value="Thioredoxin_domain"/>
</dbReference>
<dbReference type="PANTHER" id="PTHR42852">
    <property type="entry name" value="THIOL:DISULFIDE INTERCHANGE PROTEIN DSBE"/>
    <property type="match status" value="1"/>
</dbReference>
<dbReference type="PANTHER" id="PTHR42852:SF17">
    <property type="entry name" value="THIOREDOXIN-LIKE PROTEIN HI_1115"/>
    <property type="match status" value="1"/>
</dbReference>
<protein>
    <recommendedName>
        <fullName evidence="1">Thioredoxin domain-containing protein</fullName>
    </recommendedName>
</protein>
<dbReference type="OrthoDB" id="9815205at2"/>
<dbReference type="RefSeq" id="WP_065392876.1">
    <property type="nucleotide sequence ID" value="NZ_MAYH01000001.1"/>
</dbReference>
<sequence>MKKILIIIMLHLLVAQLTYSQKRTLITGIISNTKDRPISVTLRIIDGAFATRTTQDYITKTEDGKFSYEFSLEKKSKATLYINGTLAFIPGTFDVIVSPGDSIHFTIPDIKKLGLINMDVSGIGSEKITFLKKSIEQVFSVTSSQKAYRYQTMAERYLDVDKKLSMIDSIFLRKTEKVSKNDLKIIHSKLVDETLEMLFMSSMASYNDSVKTLFEKYIISKNRILPLLDKSAIEYYGGFRILPYYSILSNGNTMQISSNGFMYDHPIEYTHFVIKEFNRYPIIKDYLLSDLAIKIFRDRWGSSISDKLYKLYIKNVDKVNPYYDQTIKEYAYIQNSLKEGKPFYDFALPDTNGLVHRLKDFKGKIVVLDFWFTGCSGCKTIVPLLEKVEEDLIKDSVQFISINVDDKRSWLLGIGKYSSKHSLQLYTEGQRFDHPIIKFGMVAAYPTFIVLDKKGNIVGIPPSIYSDKVGFAQYIRRLL</sequence>
<dbReference type="InterPro" id="IPR000866">
    <property type="entry name" value="AhpC/TSA"/>
</dbReference>
<dbReference type="AlphaFoldDB" id="A0A1B8ZZX5"/>
<dbReference type="Gene3D" id="3.40.30.10">
    <property type="entry name" value="Glutaredoxin"/>
    <property type="match status" value="1"/>
</dbReference>
<dbReference type="GO" id="GO:0016209">
    <property type="term" value="F:antioxidant activity"/>
    <property type="evidence" value="ECO:0007669"/>
    <property type="project" value="InterPro"/>
</dbReference>
<accession>A0A1B8ZZX5</accession>
<name>A0A1B8ZZX5_9FLAO</name>
<keyword evidence="3" id="KW-1185">Reference proteome</keyword>
<evidence type="ECO:0000259" key="1">
    <source>
        <dbReference type="PROSITE" id="PS51352"/>
    </source>
</evidence>
<comment type="caution">
    <text evidence="2">The sequence shown here is derived from an EMBL/GenBank/DDBJ whole genome shotgun (WGS) entry which is preliminary data.</text>
</comment>
<dbReference type="SUPFAM" id="SSF52833">
    <property type="entry name" value="Thioredoxin-like"/>
    <property type="match status" value="1"/>
</dbReference>
<dbReference type="EMBL" id="MAYH01000001">
    <property type="protein sequence ID" value="OCA77122.1"/>
    <property type="molecule type" value="Genomic_DNA"/>
</dbReference>
<gene>
    <name evidence="2" type="ORF">BBI01_01270</name>
</gene>
<dbReference type="InterPro" id="IPR050553">
    <property type="entry name" value="Thioredoxin_ResA/DsbE_sf"/>
</dbReference>
<dbReference type="Proteomes" id="UP000092651">
    <property type="component" value="Unassembled WGS sequence"/>
</dbReference>
<reference evidence="2 3" key="1">
    <citation type="submission" date="2016-07" db="EMBL/GenBank/DDBJ databases">
        <authorList>
            <person name="Jeong J.-J."/>
            <person name="Kim D.W."/>
            <person name="Sang M.K."/>
            <person name="Choi I.-G."/>
            <person name="Kim K.D."/>
        </authorList>
    </citation>
    <scope>NUCLEOTIDE SEQUENCE [LARGE SCALE GENOMIC DNA]</scope>
    <source>
        <strain evidence="2 3">UTM-3</strain>
    </source>
</reference>
<dbReference type="CDD" id="cd02966">
    <property type="entry name" value="TlpA_like_family"/>
    <property type="match status" value="1"/>
</dbReference>
<evidence type="ECO:0000313" key="3">
    <source>
        <dbReference type="Proteomes" id="UP000092651"/>
    </source>
</evidence>
<dbReference type="Pfam" id="PF00578">
    <property type="entry name" value="AhpC-TSA"/>
    <property type="match status" value="1"/>
</dbReference>
<organism evidence="2 3">
    <name type="scientific">Chryseobacterium artocarpi</name>
    <dbReference type="NCBI Taxonomy" id="1414727"/>
    <lineage>
        <taxon>Bacteria</taxon>
        <taxon>Pseudomonadati</taxon>
        <taxon>Bacteroidota</taxon>
        <taxon>Flavobacteriia</taxon>
        <taxon>Flavobacteriales</taxon>
        <taxon>Weeksellaceae</taxon>
        <taxon>Chryseobacterium group</taxon>
        <taxon>Chryseobacterium</taxon>
    </lineage>
</organism>